<comment type="caution">
    <text evidence="6">The sequence shown here is derived from an EMBL/GenBank/DDBJ whole genome shotgun (WGS) entry which is preliminary data.</text>
</comment>
<feature type="compositionally biased region" description="Low complexity" evidence="3">
    <location>
        <begin position="209"/>
        <end position="218"/>
    </location>
</feature>
<feature type="region of interest" description="Disordered" evidence="3">
    <location>
        <begin position="1"/>
        <end position="289"/>
    </location>
</feature>
<evidence type="ECO:0000256" key="2">
    <source>
        <dbReference type="PROSITE-ProRule" id="PRU00035"/>
    </source>
</evidence>
<evidence type="ECO:0000313" key="6">
    <source>
        <dbReference type="EMBL" id="KAL3778700.1"/>
    </source>
</evidence>
<feature type="compositionally biased region" description="Acidic residues" evidence="3">
    <location>
        <begin position="51"/>
        <end position="80"/>
    </location>
</feature>
<dbReference type="SUPFAM" id="SSF47370">
    <property type="entry name" value="Bromodomain"/>
    <property type="match status" value="1"/>
</dbReference>
<dbReference type="InterPro" id="IPR001487">
    <property type="entry name" value="Bromodomain"/>
</dbReference>
<keyword evidence="1 2" id="KW-0103">Bromodomain</keyword>
<feature type="compositionally biased region" description="Polar residues" evidence="3">
    <location>
        <begin position="36"/>
        <end position="47"/>
    </location>
</feature>
<proteinExistence type="predicted"/>
<evidence type="ECO:0000259" key="4">
    <source>
        <dbReference type="PROSITE" id="PS50014"/>
    </source>
</evidence>
<accession>A0ABD3NRJ6</accession>
<dbReference type="InterPro" id="IPR036427">
    <property type="entry name" value="Bromodomain-like_sf"/>
</dbReference>
<dbReference type="PANTHER" id="PTHR47162">
    <property type="entry name" value="OS02G0192300 PROTEIN"/>
    <property type="match status" value="1"/>
</dbReference>
<dbReference type="SUPFAM" id="SSF54160">
    <property type="entry name" value="Chromo domain-like"/>
    <property type="match status" value="1"/>
</dbReference>
<feature type="compositionally biased region" description="Acidic residues" evidence="3">
    <location>
        <begin position="1"/>
        <end position="10"/>
    </location>
</feature>
<feature type="domain" description="MBD" evidence="5">
    <location>
        <begin position="1336"/>
        <end position="1410"/>
    </location>
</feature>
<feature type="compositionally biased region" description="Acidic residues" evidence="3">
    <location>
        <begin position="1820"/>
        <end position="1832"/>
    </location>
</feature>
<evidence type="ECO:0000256" key="3">
    <source>
        <dbReference type="SAM" id="MobiDB-lite"/>
    </source>
</evidence>
<feature type="region of interest" description="Disordered" evidence="3">
    <location>
        <begin position="1300"/>
        <end position="1368"/>
    </location>
</feature>
<feature type="compositionally biased region" description="Basic residues" evidence="3">
    <location>
        <begin position="167"/>
        <end position="179"/>
    </location>
</feature>
<evidence type="ECO:0000256" key="1">
    <source>
        <dbReference type="ARBA" id="ARBA00023117"/>
    </source>
</evidence>
<evidence type="ECO:0008006" key="8">
    <source>
        <dbReference type="Google" id="ProtNLM"/>
    </source>
</evidence>
<feature type="compositionally biased region" description="Polar residues" evidence="3">
    <location>
        <begin position="121"/>
        <end position="133"/>
    </location>
</feature>
<feature type="region of interest" description="Disordered" evidence="3">
    <location>
        <begin position="807"/>
        <end position="833"/>
    </location>
</feature>
<dbReference type="PROSITE" id="PS51542">
    <property type="entry name" value="FYRN"/>
    <property type="match status" value="1"/>
</dbReference>
<feature type="compositionally biased region" description="Basic and acidic residues" evidence="3">
    <location>
        <begin position="616"/>
        <end position="631"/>
    </location>
</feature>
<dbReference type="InterPro" id="IPR016197">
    <property type="entry name" value="Chromo-like_dom_sf"/>
</dbReference>
<dbReference type="PANTHER" id="PTHR47162:SF10">
    <property type="entry name" value="METHYL-CPG-BINDING DOMAIN-CONTAINING PROTEIN 9 ISOFORM X1"/>
    <property type="match status" value="1"/>
</dbReference>
<dbReference type="InterPro" id="IPR001739">
    <property type="entry name" value="Methyl_CpG_DNA-bd"/>
</dbReference>
<feature type="compositionally biased region" description="Low complexity" evidence="3">
    <location>
        <begin position="252"/>
        <end position="271"/>
    </location>
</feature>
<feature type="compositionally biased region" description="Low complexity" evidence="3">
    <location>
        <begin position="180"/>
        <end position="190"/>
    </location>
</feature>
<feature type="region of interest" description="Disordered" evidence="3">
    <location>
        <begin position="387"/>
        <end position="406"/>
    </location>
</feature>
<dbReference type="Gene3D" id="2.30.30.140">
    <property type="match status" value="1"/>
</dbReference>
<feature type="compositionally biased region" description="Basic residues" evidence="3">
    <location>
        <begin position="807"/>
        <end position="821"/>
    </location>
</feature>
<feature type="region of interest" description="Disordered" evidence="3">
    <location>
        <begin position="1820"/>
        <end position="1875"/>
    </location>
</feature>
<feature type="compositionally biased region" description="Basic and acidic residues" evidence="3">
    <location>
        <begin position="822"/>
        <end position="833"/>
    </location>
</feature>
<sequence length="2510" mass="277465">MDYSDSESYDSDSFGAGVAPPHVPAVGYNSYGRPSMTMNTSNSQSVHEQSSEEEEEDEDEEEDVASEDDEGSEYDSDEEPAAAVAAPVQPRGKTFRPPVGGGDSDSSSSDDERDPRPSPGNNNHAIATAQVINPNPGPPRGKELRLIMKMGNDDSSDDEPLASKTTRGSKPKAASRKRSAPAPKKSSAKAPVKKSPSKATAASRKRKAPSPADNGSDTGSDDDDDSDGDACIATIVAGSDSEDVMAVATNIKSSKGSAKKGTSSKQAAARKPAPKKGAKRPSPSAGLHGMPEISAEKAAAAWEARTTLQEAVTSLPHAVADSHTIRSFGRIKPEYNAAPLDALYSSPLSIYPVGFSCDRFEFSPVHGRVIKMRCDILDGSSLREYREEQAKKDGPTRAKSENGLEPALVDDKISSEKENVENLGDGPVFRVTWGEGVDEDKVLEPSCPFDPYIASAHLGGDVDTIAVPLSSKKGNKPLGFPEVGMRVSVRFDKCKKYGGSITSVKPIEKQAKNVKNAICNITIQYDDGVTEVAVFPDPDIVVAYQGCPPIETGDGLVTEMNGKPVRSLLAKSPLEAWGRTLLSLGLIDEIMYEAALKTLHAARNEGFNEVKEKLDAANKKRRDDRAKEKVPHPNINTIDGDDSKSHGTDDTNDQMDAEKTETVKAEISPEEAELREKLADMQKKLEYAKKRSKAASLTLANVRIATISPFAANPFLCRDDSASIEKSWMAAAMKKERAQMPYTGNKRKIVTPSTMMENRNSFFIPKIERLVEGLPGTEFAPSYVFHAHRSASGGNQAWVHEAKIRHQKQHHKKQEKARKATKHGDAKAKVEEEREMKRKLLEAAVLEKRRLKVEEDDQKKRERVNKRLAQLSSQMDDRLFKEACMMRERNIMNLVRGMAKEFVRRRKATELIVGNTIDRSTTPSFMDTASTVLVPFGAMLPPLSRTYDVEIVRIWDFLHSFSDVFSKISIPSLDALQDAIVCLRTSTNSCDKQKSLKAMELFKEIAIGLCKVISPGLTKILSSSTQLEPIGKNGTEGGPQEDADVSCLPVTEWSWREIARMVIIYDVLTDLGYSKQEAANLVKGYRSGGHPNSKEAKRWKKIEESPVVIFYHCLENHDDEASSQFRRRVVRAMLSTPSTPSSVPCQEDWRFYLHNIKSKPVTSLLHMKDNVTKSLAALRHISSGMKEPESYIDDLEKCLAILERSESSNNIAPGALESHKADLHKAKDLVVGVLDSTTKKCFPLTSTDVQKAAKQSLTSATQEPTSQMMGLYKKHQMSKEQFKALELSKEDNSAVVTNMAGEEEKKSEADSSSESPSTAVETMNTTNHPTVSKKDSHLPTEQAEDFPDGWQIRRIPRLNPTDKRTDRNWYSPKMGLRFRAKADALRFVEILETVNGDEAAAIMEFHGRNKPIKPANQVGNKAVSKVAGGDDKVADTKADYDFCEDVIAAPDLIRRCLAVIRALCATNSADQFIYPVDPQLYPGYYETVMNPSSLYDVGTFLHEAGQSFSSNHDDPAIEEVVAEVGRKVRTIVHNSIINNSSNSIVNSAEEMSRIFERLFFDWVLAPTMERPELEYLDDDMCIDHHESDVFSMVLLCDACEGKYNMSRLKPALDHVPSGDWYCPRCVSGRSWLTADPRIGRKVQNEIFSGTVQSCKFLFTEDGKPSIIYRVKALYSGHIEYWGVESVDTSILGNPVEPLRCLQALAESPGYGFGRDSGTVGGALPLAINPLIGDKAAQAALSSGVFKDTISVCISLTNPPEDLAAEEWIQLLMLLVTKCSQSDELQELSSKLENKEASRLATDMMSFWRARAAKNIVANVSDDDTDSSEEGEPLSEIPSIIEDKAKKGESPIKDEPPTEITTKDPREEASTDDRTTNVEISFNSSIVGLDEASSNAAHATVQSSKDTLLSEEDVLRRKRESSFLAKTRREKKREDALMGYYIGNGLKSTAATFDEDFIQTIVKSVLCNQEEGLDLSAVRCREACHYCGLSDVALGAPLCRTPNEQEWREIFPHAVHKRTTYMIAEITDSNDNSIVKRGTKFLTIRVRVGGELVSSKFKSDDNAIKNFDSAMQQFLPRNPTGFQSELKFRQDLNLSILSGSLSAHEVCAIAAHRSLKEKLLAERRAFHRANMTRIAAFSVGKTIPIGTDPFGRTYWVFSAEPTSLFVCQDTSNPESASTQKQWHRFDKPEEIASVMVCLGKHPLCDTLKEAFPESAKAVKDRSWSTLLYGRSLLRKPDAVEAISPPDNSKSVSEEQVEYGEPFVEDEDVLVESENGKFLWDAVIVDVSKDSDTGKVNGYFVHFKNWSSRFDQWVVPNRVVEPSKVNVEVQASQLFFLFSMEEVLQDFATANDMTPPSLESMFAYQFLNTKKRARSTPATKTEIFECAFTRPHASNSEKLLSQLKGAILLIESALPRGSVGLSRNGSWTPESAALWRNFVKDAQGPESLMRCVLLLEDAINPDWLHSQATQLYACIPKQFRAMGEASLSSIALRVSVLDRCLKYQQKKKKHLD</sequence>
<feature type="compositionally biased region" description="Basic and acidic residues" evidence="3">
    <location>
        <begin position="387"/>
        <end position="402"/>
    </location>
</feature>
<feature type="compositionally biased region" description="Acidic residues" evidence="3">
    <location>
        <begin position="219"/>
        <end position="228"/>
    </location>
</feature>
<feature type="compositionally biased region" description="Basic and acidic residues" evidence="3">
    <location>
        <begin position="1840"/>
        <end position="1875"/>
    </location>
</feature>
<name>A0ABD3NRJ6_9STRA</name>
<gene>
    <name evidence="6" type="ORF">ACHAW5_007232</name>
</gene>
<feature type="domain" description="Bromo" evidence="4">
    <location>
        <begin position="1464"/>
        <end position="1546"/>
    </location>
</feature>
<dbReference type="PROSITE" id="PS50982">
    <property type="entry name" value="MBD"/>
    <property type="match status" value="1"/>
</dbReference>
<dbReference type="InterPro" id="IPR003888">
    <property type="entry name" value="FYrich_N"/>
</dbReference>
<reference evidence="6 7" key="1">
    <citation type="submission" date="2024-10" db="EMBL/GenBank/DDBJ databases">
        <title>Updated reference genomes for cyclostephanoid diatoms.</title>
        <authorList>
            <person name="Roberts W.R."/>
            <person name="Alverson A.J."/>
        </authorList>
    </citation>
    <scope>NUCLEOTIDE SEQUENCE [LARGE SCALE GENOMIC DNA]</scope>
    <source>
        <strain evidence="6 7">AJA276-08</strain>
    </source>
</reference>
<dbReference type="InterPro" id="IPR016177">
    <property type="entry name" value="DNA-bd_dom_sf"/>
</dbReference>
<dbReference type="InterPro" id="IPR013083">
    <property type="entry name" value="Znf_RING/FYVE/PHD"/>
</dbReference>
<dbReference type="Gene3D" id="1.20.920.10">
    <property type="entry name" value="Bromodomain-like"/>
    <property type="match status" value="1"/>
</dbReference>
<dbReference type="SUPFAM" id="SSF54171">
    <property type="entry name" value="DNA-binding domain"/>
    <property type="match status" value="1"/>
</dbReference>
<evidence type="ECO:0000259" key="5">
    <source>
        <dbReference type="PROSITE" id="PS50982"/>
    </source>
</evidence>
<dbReference type="PROSITE" id="PS50014">
    <property type="entry name" value="BROMODOMAIN_2"/>
    <property type="match status" value="1"/>
</dbReference>
<feature type="compositionally biased region" description="Low complexity" evidence="3">
    <location>
        <begin position="1310"/>
        <end position="1322"/>
    </location>
</feature>
<dbReference type="Proteomes" id="UP001530315">
    <property type="component" value="Unassembled WGS sequence"/>
</dbReference>
<feature type="region of interest" description="Disordered" evidence="3">
    <location>
        <begin position="616"/>
        <end position="672"/>
    </location>
</feature>
<protein>
    <recommendedName>
        <fullName evidence="8">MBD domain-containing protein</fullName>
    </recommendedName>
</protein>
<dbReference type="Pfam" id="PF22732">
    <property type="entry name" value="MSL3_chromo-like"/>
    <property type="match status" value="1"/>
</dbReference>
<dbReference type="InterPro" id="IPR053820">
    <property type="entry name" value="MSL3_chromo-like"/>
</dbReference>
<organism evidence="6 7">
    <name type="scientific">Stephanodiscus triporus</name>
    <dbReference type="NCBI Taxonomy" id="2934178"/>
    <lineage>
        <taxon>Eukaryota</taxon>
        <taxon>Sar</taxon>
        <taxon>Stramenopiles</taxon>
        <taxon>Ochrophyta</taxon>
        <taxon>Bacillariophyta</taxon>
        <taxon>Coscinodiscophyceae</taxon>
        <taxon>Thalassiosirophycidae</taxon>
        <taxon>Stephanodiscales</taxon>
        <taxon>Stephanodiscaceae</taxon>
        <taxon>Stephanodiscus</taxon>
    </lineage>
</organism>
<dbReference type="EMBL" id="JALLAZ020001204">
    <property type="protein sequence ID" value="KAL3778700.1"/>
    <property type="molecule type" value="Genomic_DNA"/>
</dbReference>
<keyword evidence="7" id="KW-1185">Reference proteome</keyword>
<dbReference type="InterPro" id="IPR011011">
    <property type="entry name" value="Znf_FYVE_PHD"/>
</dbReference>
<dbReference type="SUPFAM" id="SSF57903">
    <property type="entry name" value="FYVE/PHD zinc finger"/>
    <property type="match status" value="1"/>
</dbReference>
<dbReference type="Gene3D" id="3.30.40.10">
    <property type="entry name" value="Zinc/RING finger domain, C3HC4 (zinc finger)"/>
    <property type="match status" value="1"/>
</dbReference>
<evidence type="ECO:0000313" key="7">
    <source>
        <dbReference type="Proteomes" id="UP001530315"/>
    </source>
</evidence>